<evidence type="ECO:0000313" key="2">
    <source>
        <dbReference type="EMBL" id="GHC16908.1"/>
    </source>
</evidence>
<comment type="caution">
    <text evidence="2">The sequence shown here is derived from an EMBL/GenBank/DDBJ whole genome shotgun (WGS) entry which is preliminary data.</text>
</comment>
<keyword evidence="3" id="KW-1185">Reference proteome</keyword>
<reference evidence="3" key="1">
    <citation type="journal article" date="2019" name="Int. J. Syst. Evol. Microbiol.">
        <title>The Global Catalogue of Microorganisms (GCM) 10K type strain sequencing project: providing services to taxonomists for standard genome sequencing and annotation.</title>
        <authorList>
            <consortium name="The Broad Institute Genomics Platform"/>
            <consortium name="The Broad Institute Genome Sequencing Center for Infectious Disease"/>
            <person name="Wu L."/>
            <person name="Ma J."/>
        </authorList>
    </citation>
    <scope>NUCLEOTIDE SEQUENCE [LARGE SCALE GENOMIC DNA]</scope>
    <source>
        <strain evidence="3">KCTC 42082</strain>
    </source>
</reference>
<proteinExistence type="predicted"/>
<feature type="compositionally biased region" description="Basic and acidic residues" evidence="1">
    <location>
        <begin position="69"/>
        <end position="81"/>
    </location>
</feature>
<gene>
    <name evidence="2" type="ORF">GCM10010082_04860</name>
</gene>
<feature type="compositionally biased region" description="Basic and acidic residues" evidence="1">
    <location>
        <begin position="88"/>
        <end position="97"/>
    </location>
</feature>
<dbReference type="EMBL" id="BMZM01000001">
    <property type="protein sequence ID" value="GHC16908.1"/>
    <property type="molecule type" value="Genomic_DNA"/>
</dbReference>
<feature type="region of interest" description="Disordered" evidence="1">
    <location>
        <begin position="69"/>
        <end position="97"/>
    </location>
</feature>
<evidence type="ECO:0008006" key="4">
    <source>
        <dbReference type="Google" id="ProtNLM"/>
    </source>
</evidence>
<accession>A0ABQ3FBJ9</accession>
<evidence type="ECO:0000313" key="3">
    <source>
        <dbReference type="Proteomes" id="UP000604243"/>
    </source>
</evidence>
<name>A0ABQ3FBJ9_9GAMM</name>
<protein>
    <recommendedName>
        <fullName evidence="4">GATA-type domain-containing protein</fullName>
    </recommendedName>
</protein>
<evidence type="ECO:0000256" key="1">
    <source>
        <dbReference type="SAM" id="MobiDB-lite"/>
    </source>
</evidence>
<dbReference type="Proteomes" id="UP000604243">
    <property type="component" value="Unassembled WGS sequence"/>
</dbReference>
<sequence length="97" mass="10705">MAGFIVGINDLVQEIDMGDLSEELRMPTACPECGSHSVRLSETRNPDDKVFCSSCNTLRGQYADLQKELETEPKSKAEQLLEKVVNTKGRDNSSDPS</sequence>
<organism evidence="2 3">
    <name type="scientific">Kushneria pakistanensis</name>
    <dbReference type="NCBI Taxonomy" id="1508770"/>
    <lineage>
        <taxon>Bacteria</taxon>
        <taxon>Pseudomonadati</taxon>
        <taxon>Pseudomonadota</taxon>
        <taxon>Gammaproteobacteria</taxon>
        <taxon>Oceanospirillales</taxon>
        <taxon>Halomonadaceae</taxon>
        <taxon>Kushneria</taxon>
    </lineage>
</organism>